<dbReference type="PANTHER" id="PTHR44196:SF1">
    <property type="entry name" value="DEHYDROGENASE_REDUCTASE SDR FAMILY MEMBER 7B"/>
    <property type="match status" value="1"/>
</dbReference>
<protein>
    <submittedName>
        <fullName evidence="3">NADP-dependent 3-hydroxy acid dehydrogenase YdfG</fullName>
    </submittedName>
</protein>
<dbReference type="InterPro" id="IPR036291">
    <property type="entry name" value="NAD(P)-bd_dom_sf"/>
</dbReference>
<name>A0ABU1I1Y6_9MICO</name>
<keyword evidence="4" id="KW-1185">Reference proteome</keyword>
<dbReference type="PANTHER" id="PTHR44196">
    <property type="entry name" value="DEHYDROGENASE/REDUCTASE SDR FAMILY MEMBER 7B"/>
    <property type="match status" value="1"/>
</dbReference>
<dbReference type="CDD" id="cd05233">
    <property type="entry name" value="SDR_c"/>
    <property type="match status" value="1"/>
</dbReference>
<evidence type="ECO:0000313" key="3">
    <source>
        <dbReference type="EMBL" id="MDR6167891.1"/>
    </source>
</evidence>
<dbReference type="Gene3D" id="3.40.50.720">
    <property type="entry name" value="NAD(P)-binding Rossmann-like Domain"/>
    <property type="match status" value="1"/>
</dbReference>
<evidence type="ECO:0000256" key="1">
    <source>
        <dbReference type="ARBA" id="ARBA00006484"/>
    </source>
</evidence>
<keyword evidence="2" id="KW-0560">Oxidoreductase</keyword>
<dbReference type="RefSeq" id="WP_071918862.1">
    <property type="nucleotide sequence ID" value="NZ_CP018134.1"/>
</dbReference>
<dbReference type="PRINTS" id="PR00081">
    <property type="entry name" value="GDHRDH"/>
</dbReference>
<reference evidence="3 4" key="1">
    <citation type="submission" date="2023-08" db="EMBL/GenBank/DDBJ databases">
        <title>Functional and genomic diversity of the sorghum phyllosphere microbiome.</title>
        <authorList>
            <person name="Shade A."/>
        </authorList>
    </citation>
    <scope>NUCLEOTIDE SEQUENCE [LARGE SCALE GENOMIC DNA]</scope>
    <source>
        <strain evidence="3 4">SORGH_AS_0919</strain>
    </source>
</reference>
<comment type="similarity">
    <text evidence="1">Belongs to the short-chain dehydrogenases/reductases (SDR) family.</text>
</comment>
<dbReference type="InterPro" id="IPR002347">
    <property type="entry name" value="SDR_fam"/>
</dbReference>
<sequence>MTSTIASQRRVAWITGAGSGMGRAAALALAPDRRLALSGRRHDMLAQTAREVADAGGEAIVLPFDARDTGAVSAARDEIRHRWGRIDELVLAAGLNSPRRTWENQSVSEVEQVIDTNLHGVIHVIDAALPDLRASGSAVVVVVSSIAAWRFSPVAGVAYSASKRALAAVCETLNAQEAAAGIRACHLCPGDVDTEFLSLRPEVPDADARERMLTPDDIGRTVRFIIDAPPHVRIDELVISPVARP</sequence>
<comment type="caution">
    <text evidence="3">The sequence shown here is derived from an EMBL/GenBank/DDBJ whole genome shotgun (WGS) entry which is preliminary data.</text>
</comment>
<organism evidence="3 4">
    <name type="scientific">Microbacterium paludicola</name>
    <dbReference type="NCBI Taxonomy" id="300019"/>
    <lineage>
        <taxon>Bacteria</taxon>
        <taxon>Bacillati</taxon>
        <taxon>Actinomycetota</taxon>
        <taxon>Actinomycetes</taxon>
        <taxon>Micrococcales</taxon>
        <taxon>Microbacteriaceae</taxon>
        <taxon>Microbacterium</taxon>
    </lineage>
</organism>
<dbReference type="Proteomes" id="UP001260188">
    <property type="component" value="Unassembled WGS sequence"/>
</dbReference>
<dbReference type="Pfam" id="PF00106">
    <property type="entry name" value="adh_short"/>
    <property type="match status" value="1"/>
</dbReference>
<dbReference type="EMBL" id="JAVIZA010000001">
    <property type="protein sequence ID" value="MDR6167891.1"/>
    <property type="molecule type" value="Genomic_DNA"/>
</dbReference>
<evidence type="ECO:0000313" key="4">
    <source>
        <dbReference type="Proteomes" id="UP001260188"/>
    </source>
</evidence>
<proteinExistence type="inferred from homology"/>
<accession>A0ABU1I1Y6</accession>
<gene>
    <name evidence="3" type="ORF">QE367_002095</name>
</gene>
<evidence type="ECO:0000256" key="2">
    <source>
        <dbReference type="ARBA" id="ARBA00023002"/>
    </source>
</evidence>
<dbReference type="SUPFAM" id="SSF51735">
    <property type="entry name" value="NAD(P)-binding Rossmann-fold domains"/>
    <property type="match status" value="1"/>
</dbReference>